<protein>
    <submittedName>
        <fullName evidence="2">Uncharacterized protein</fullName>
    </submittedName>
</protein>
<organism evidence="2 3">
    <name type="scientific">Hypholoma sublateritium (strain FD-334 SS-4)</name>
    <dbReference type="NCBI Taxonomy" id="945553"/>
    <lineage>
        <taxon>Eukaryota</taxon>
        <taxon>Fungi</taxon>
        <taxon>Dikarya</taxon>
        <taxon>Basidiomycota</taxon>
        <taxon>Agaricomycotina</taxon>
        <taxon>Agaricomycetes</taxon>
        <taxon>Agaricomycetidae</taxon>
        <taxon>Agaricales</taxon>
        <taxon>Agaricineae</taxon>
        <taxon>Strophariaceae</taxon>
        <taxon>Hypholoma</taxon>
    </lineage>
</organism>
<reference evidence="3" key="1">
    <citation type="submission" date="2014-04" db="EMBL/GenBank/DDBJ databases">
        <title>Evolutionary Origins and Diversification of the Mycorrhizal Mutualists.</title>
        <authorList>
            <consortium name="DOE Joint Genome Institute"/>
            <consortium name="Mycorrhizal Genomics Consortium"/>
            <person name="Kohler A."/>
            <person name="Kuo A."/>
            <person name="Nagy L.G."/>
            <person name="Floudas D."/>
            <person name="Copeland A."/>
            <person name="Barry K.W."/>
            <person name="Cichocki N."/>
            <person name="Veneault-Fourrey C."/>
            <person name="LaButti K."/>
            <person name="Lindquist E.A."/>
            <person name="Lipzen A."/>
            <person name="Lundell T."/>
            <person name="Morin E."/>
            <person name="Murat C."/>
            <person name="Riley R."/>
            <person name="Ohm R."/>
            <person name="Sun H."/>
            <person name="Tunlid A."/>
            <person name="Henrissat B."/>
            <person name="Grigoriev I.V."/>
            <person name="Hibbett D.S."/>
            <person name="Martin F."/>
        </authorList>
    </citation>
    <scope>NUCLEOTIDE SEQUENCE [LARGE SCALE GENOMIC DNA]</scope>
    <source>
        <strain evidence="3">FD-334 SS-4</strain>
    </source>
</reference>
<feature type="region of interest" description="Disordered" evidence="1">
    <location>
        <begin position="101"/>
        <end position="148"/>
    </location>
</feature>
<evidence type="ECO:0000313" key="3">
    <source>
        <dbReference type="Proteomes" id="UP000054270"/>
    </source>
</evidence>
<proteinExistence type="predicted"/>
<sequence>MAYAISGTPLDIVYSPPSSPESHLQDGYPDHSPSSSPYPESLSGNSSRSPSPIALYPLRPVFDWSRSRPDVLESVPDSLWYRPLSPPAKRHWFPLIPFKKEPAETPVNNASQAESPAVDGERDQRTVKPAKKKKAKKCNWTKRKKRKQ</sequence>
<name>A0A0D2PM66_HYPSF</name>
<dbReference type="AlphaFoldDB" id="A0A0D2PM66"/>
<gene>
    <name evidence="2" type="ORF">HYPSUDRAFT_78061</name>
</gene>
<dbReference type="Proteomes" id="UP000054270">
    <property type="component" value="Unassembled WGS sequence"/>
</dbReference>
<feature type="compositionally biased region" description="Low complexity" evidence="1">
    <location>
        <begin position="30"/>
        <end position="50"/>
    </location>
</feature>
<accession>A0A0D2PM66</accession>
<keyword evidence="3" id="KW-1185">Reference proteome</keyword>
<evidence type="ECO:0000256" key="1">
    <source>
        <dbReference type="SAM" id="MobiDB-lite"/>
    </source>
</evidence>
<feature type="compositionally biased region" description="Basic residues" evidence="1">
    <location>
        <begin position="128"/>
        <end position="148"/>
    </location>
</feature>
<evidence type="ECO:0000313" key="2">
    <source>
        <dbReference type="EMBL" id="KJA20980.1"/>
    </source>
</evidence>
<dbReference type="EMBL" id="KN817562">
    <property type="protein sequence ID" value="KJA20980.1"/>
    <property type="molecule type" value="Genomic_DNA"/>
</dbReference>
<feature type="region of interest" description="Disordered" evidence="1">
    <location>
        <begin position="1"/>
        <end position="50"/>
    </location>
</feature>